<keyword evidence="3" id="KW-1185">Reference proteome</keyword>
<sequence>MTDVRSNLSNPSEVFAFSRLVMSQPEKVKREIDVEDSINVMRSSLCDEDVMVFHTSRSVFSTTILPIVRALDKSSHDAQTETRHPDRAPTRRSSNHKARQPMMSANAIRIADVARAALWTHEYGDHHAHLWMTQYLRRFPKSVRVASGGELVSLAK</sequence>
<dbReference type="EMBL" id="CYKH01001864">
    <property type="protein sequence ID" value="CUG90786.1"/>
    <property type="molecule type" value="Genomic_DNA"/>
</dbReference>
<dbReference type="Proteomes" id="UP000051952">
    <property type="component" value="Unassembled WGS sequence"/>
</dbReference>
<protein>
    <submittedName>
        <fullName evidence="2">Uncharacterized protein</fullName>
    </submittedName>
</protein>
<feature type="compositionally biased region" description="Basic and acidic residues" evidence="1">
    <location>
        <begin position="72"/>
        <end position="89"/>
    </location>
</feature>
<gene>
    <name evidence="2" type="ORF">BSAL_28790</name>
</gene>
<evidence type="ECO:0000256" key="1">
    <source>
        <dbReference type="SAM" id="MobiDB-lite"/>
    </source>
</evidence>
<dbReference type="AlphaFoldDB" id="A0A0S4JKL2"/>
<name>A0A0S4JKL2_BODSA</name>
<evidence type="ECO:0000313" key="2">
    <source>
        <dbReference type="EMBL" id="CUG90786.1"/>
    </source>
</evidence>
<organism evidence="2 3">
    <name type="scientific">Bodo saltans</name>
    <name type="common">Flagellated protozoan</name>
    <dbReference type="NCBI Taxonomy" id="75058"/>
    <lineage>
        <taxon>Eukaryota</taxon>
        <taxon>Discoba</taxon>
        <taxon>Euglenozoa</taxon>
        <taxon>Kinetoplastea</taxon>
        <taxon>Metakinetoplastina</taxon>
        <taxon>Eubodonida</taxon>
        <taxon>Bodonidae</taxon>
        <taxon>Bodo</taxon>
    </lineage>
</organism>
<evidence type="ECO:0000313" key="3">
    <source>
        <dbReference type="Proteomes" id="UP000051952"/>
    </source>
</evidence>
<accession>A0A0S4JKL2</accession>
<reference evidence="3" key="1">
    <citation type="submission" date="2015-09" db="EMBL/GenBank/DDBJ databases">
        <authorList>
            <consortium name="Pathogen Informatics"/>
        </authorList>
    </citation>
    <scope>NUCLEOTIDE SEQUENCE [LARGE SCALE GENOMIC DNA]</scope>
    <source>
        <strain evidence="3">Lake Konstanz</strain>
    </source>
</reference>
<dbReference type="VEuPathDB" id="TriTrypDB:BSAL_28790"/>
<proteinExistence type="predicted"/>
<feature type="region of interest" description="Disordered" evidence="1">
    <location>
        <begin position="72"/>
        <end position="102"/>
    </location>
</feature>